<dbReference type="PANTHER" id="PTHR24171">
    <property type="entry name" value="ANKYRIN REPEAT DOMAIN-CONTAINING PROTEIN 39-RELATED"/>
    <property type="match status" value="1"/>
</dbReference>
<evidence type="ECO:0000256" key="4">
    <source>
        <dbReference type="SAM" id="MobiDB-lite"/>
    </source>
</evidence>
<evidence type="ECO:0000313" key="6">
    <source>
        <dbReference type="Proteomes" id="UP001178507"/>
    </source>
</evidence>
<dbReference type="InterPro" id="IPR002110">
    <property type="entry name" value="Ankyrin_rpt"/>
</dbReference>
<evidence type="ECO:0000256" key="1">
    <source>
        <dbReference type="ARBA" id="ARBA00022737"/>
    </source>
</evidence>
<dbReference type="PROSITE" id="PS50297">
    <property type="entry name" value="ANK_REP_REGION"/>
    <property type="match status" value="2"/>
</dbReference>
<feature type="repeat" description="ANK" evidence="3">
    <location>
        <begin position="106"/>
        <end position="127"/>
    </location>
</feature>
<evidence type="ECO:0000313" key="5">
    <source>
        <dbReference type="EMBL" id="CAJ1405586.1"/>
    </source>
</evidence>
<name>A0AA36JIB9_9DINO</name>
<protein>
    <submittedName>
        <fullName evidence="5">Uncharacterized protein</fullName>
    </submittedName>
</protein>
<organism evidence="5 6">
    <name type="scientific">Effrenium voratum</name>
    <dbReference type="NCBI Taxonomy" id="2562239"/>
    <lineage>
        <taxon>Eukaryota</taxon>
        <taxon>Sar</taxon>
        <taxon>Alveolata</taxon>
        <taxon>Dinophyceae</taxon>
        <taxon>Suessiales</taxon>
        <taxon>Symbiodiniaceae</taxon>
        <taxon>Effrenium</taxon>
    </lineage>
</organism>
<dbReference type="InterPro" id="IPR036770">
    <property type="entry name" value="Ankyrin_rpt-contain_sf"/>
</dbReference>
<dbReference type="EMBL" id="CAUJNA010003592">
    <property type="protein sequence ID" value="CAJ1405586.1"/>
    <property type="molecule type" value="Genomic_DNA"/>
</dbReference>
<keyword evidence="2 3" id="KW-0040">ANK repeat</keyword>
<comment type="caution">
    <text evidence="5">The sequence shown here is derived from an EMBL/GenBank/DDBJ whole genome shotgun (WGS) entry which is preliminary data.</text>
</comment>
<feature type="repeat" description="ANK" evidence="3">
    <location>
        <begin position="72"/>
        <end position="98"/>
    </location>
</feature>
<dbReference type="Pfam" id="PF12796">
    <property type="entry name" value="Ank_2"/>
    <property type="match status" value="1"/>
</dbReference>
<gene>
    <name evidence="5" type="ORF">EVOR1521_LOCUS27756</name>
</gene>
<keyword evidence="1" id="KW-0677">Repeat</keyword>
<evidence type="ECO:0000256" key="3">
    <source>
        <dbReference type="PROSITE-ProRule" id="PRU00023"/>
    </source>
</evidence>
<reference evidence="5" key="1">
    <citation type="submission" date="2023-08" db="EMBL/GenBank/DDBJ databases">
        <authorList>
            <person name="Chen Y."/>
            <person name="Shah S."/>
            <person name="Dougan E. K."/>
            <person name="Thang M."/>
            <person name="Chan C."/>
        </authorList>
    </citation>
    <scope>NUCLEOTIDE SEQUENCE</scope>
</reference>
<dbReference type="PROSITE" id="PS50088">
    <property type="entry name" value="ANK_REPEAT"/>
    <property type="match status" value="2"/>
</dbReference>
<dbReference type="AlphaFoldDB" id="A0AA36JIB9"/>
<accession>A0AA36JIB9</accession>
<keyword evidence="6" id="KW-1185">Reference proteome</keyword>
<proteinExistence type="predicted"/>
<dbReference type="SUPFAM" id="SSF48403">
    <property type="entry name" value="Ankyrin repeat"/>
    <property type="match status" value="1"/>
</dbReference>
<dbReference type="Gene3D" id="1.25.40.20">
    <property type="entry name" value="Ankyrin repeat-containing domain"/>
    <property type="match status" value="1"/>
</dbReference>
<dbReference type="Proteomes" id="UP001178507">
    <property type="component" value="Unassembled WGS sequence"/>
</dbReference>
<sequence>MGAISACCVLESKAPSAKPSRPTTPKSARRKSSVLQADQENATLHDAAWEGNVAMVRKLLSKDHSPDLPDEEGSTPLHLAAEEGYLEVVKCLIEGKASCVEAADAEGNTPLLLAAKEGRKDVVEYLLGKAEQPCCKPGGRGC</sequence>
<feature type="region of interest" description="Disordered" evidence="4">
    <location>
        <begin position="13"/>
        <end position="35"/>
    </location>
</feature>
<dbReference type="SMART" id="SM00248">
    <property type="entry name" value="ANK"/>
    <property type="match status" value="3"/>
</dbReference>
<dbReference type="PANTHER" id="PTHR24171:SF9">
    <property type="entry name" value="ANKYRIN REPEAT DOMAIN-CONTAINING PROTEIN 39"/>
    <property type="match status" value="1"/>
</dbReference>
<evidence type="ECO:0000256" key="2">
    <source>
        <dbReference type="ARBA" id="ARBA00023043"/>
    </source>
</evidence>